<feature type="chain" id="PRO_5047291016" description="DUF5666 domain-containing protein" evidence="1">
    <location>
        <begin position="20"/>
        <end position="188"/>
    </location>
</feature>
<keyword evidence="3" id="KW-1185">Reference proteome</keyword>
<name>A0ABS5QI64_9PROT</name>
<protein>
    <recommendedName>
        <fullName evidence="4">DUF5666 domain-containing protein</fullName>
    </recommendedName>
</protein>
<accession>A0ABS5QI64</accession>
<dbReference type="Proteomes" id="UP000766336">
    <property type="component" value="Unassembled WGS sequence"/>
</dbReference>
<evidence type="ECO:0000313" key="3">
    <source>
        <dbReference type="Proteomes" id="UP000766336"/>
    </source>
</evidence>
<gene>
    <name evidence="2" type="ORF">KHU32_20790</name>
</gene>
<dbReference type="RefSeq" id="WP_213672100.1">
    <property type="nucleotide sequence ID" value="NZ_JAHCDA010000005.1"/>
</dbReference>
<keyword evidence="1" id="KW-0732">Signal</keyword>
<organism evidence="2 3">
    <name type="scientific">Roseococcus pinisoli</name>
    <dbReference type="NCBI Taxonomy" id="2835040"/>
    <lineage>
        <taxon>Bacteria</taxon>
        <taxon>Pseudomonadati</taxon>
        <taxon>Pseudomonadota</taxon>
        <taxon>Alphaproteobacteria</taxon>
        <taxon>Acetobacterales</taxon>
        <taxon>Roseomonadaceae</taxon>
        <taxon>Roseococcus</taxon>
    </lineage>
</organism>
<sequence length="188" mass="20600">MNRRLFLTLPLTLALPAIARGQNINTDEVITLNGVIETVDPNTREVLIRGQSGAQSGVLVTVVAGHAVQRLDQLRPGDRVTVRYYQALAAQVVRRRDGSAEPPFAGMNIAREANRPGGEVTRVHAARVTIRAINRETNAVTFTGPGNLTRTVTPRNPEVLEFVRSLREGEEVDMVYEEALAISIEPAR</sequence>
<evidence type="ECO:0000256" key="1">
    <source>
        <dbReference type="SAM" id="SignalP"/>
    </source>
</evidence>
<comment type="caution">
    <text evidence="2">The sequence shown here is derived from an EMBL/GenBank/DDBJ whole genome shotgun (WGS) entry which is preliminary data.</text>
</comment>
<dbReference type="EMBL" id="JAHCDA010000005">
    <property type="protein sequence ID" value="MBS7813391.1"/>
    <property type="molecule type" value="Genomic_DNA"/>
</dbReference>
<proteinExistence type="predicted"/>
<reference evidence="2 3" key="1">
    <citation type="submission" date="2021-05" db="EMBL/GenBank/DDBJ databases">
        <title>Roseococcus sp. XZZS9, whole genome shotgun sequencing project.</title>
        <authorList>
            <person name="Zhao G."/>
            <person name="Shen L."/>
        </authorList>
    </citation>
    <scope>NUCLEOTIDE SEQUENCE [LARGE SCALE GENOMIC DNA]</scope>
    <source>
        <strain evidence="2 3">XZZS9</strain>
    </source>
</reference>
<evidence type="ECO:0008006" key="4">
    <source>
        <dbReference type="Google" id="ProtNLM"/>
    </source>
</evidence>
<feature type="signal peptide" evidence="1">
    <location>
        <begin position="1"/>
        <end position="19"/>
    </location>
</feature>
<evidence type="ECO:0000313" key="2">
    <source>
        <dbReference type="EMBL" id="MBS7813391.1"/>
    </source>
</evidence>